<dbReference type="InterPro" id="IPR036390">
    <property type="entry name" value="WH_DNA-bd_sf"/>
</dbReference>
<sequence>MNTQFSVAIHILVLLAAEKEPSSSQYIASSVNSNATLVRKICRYLKDGHFIKSSQGVAGYSLNTPASEINLGAVYQYIFNAETHFAKIHQDTNPNCPIGHNITHVLDDIYQEVDQAIIDKLSNYTIANIHHRISN</sequence>
<reference evidence="1 4" key="2">
    <citation type="submission" date="2019-07" db="EMBL/GenBank/DDBJ databases">
        <title>Whole genome shotgun sequence of Staphylococcus arlettae NBRC 109765.</title>
        <authorList>
            <person name="Hosoyama A."/>
            <person name="Uohara A."/>
            <person name="Ohji S."/>
            <person name="Ichikawa N."/>
        </authorList>
    </citation>
    <scope>NUCLEOTIDE SEQUENCE [LARGE SCALE GENOMIC DNA]</scope>
    <source>
        <strain evidence="1 4">NBRC 109765</strain>
    </source>
</reference>
<protein>
    <submittedName>
        <fullName evidence="1 2">Transcriptional regulator</fullName>
    </submittedName>
</protein>
<dbReference type="GO" id="GO:0003700">
    <property type="term" value="F:DNA-binding transcription factor activity"/>
    <property type="evidence" value="ECO:0007669"/>
    <property type="project" value="TreeGrafter"/>
</dbReference>
<dbReference type="InterPro" id="IPR000944">
    <property type="entry name" value="Tscrpt_reg_Rrf2"/>
</dbReference>
<evidence type="ECO:0000313" key="4">
    <source>
        <dbReference type="Proteomes" id="UP000321598"/>
    </source>
</evidence>
<dbReference type="RefSeq" id="WP_002510068.1">
    <property type="nucleotide sequence ID" value="NZ_BKAV01000013.1"/>
</dbReference>
<dbReference type="PROSITE" id="PS51197">
    <property type="entry name" value="HTH_RRF2_2"/>
    <property type="match status" value="1"/>
</dbReference>
<dbReference type="Proteomes" id="UP000254956">
    <property type="component" value="Unassembled WGS sequence"/>
</dbReference>
<evidence type="ECO:0000313" key="1">
    <source>
        <dbReference type="EMBL" id="GEQ00381.1"/>
    </source>
</evidence>
<evidence type="ECO:0000313" key="2">
    <source>
        <dbReference type="EMBL" id="SUJ11106.1"/>
    </source>
</evidence>
<dbReference type="EMBL" id="UGZE01000001">
    <property type="protein sequence ID" value="SUJ11106.1"/>
    <property type="molecule type" value="Genomic_DNA"/>
</dbReference>
<evidence type="ECO:0000313" key="3">
    <source>
        <dbReference type="Proteomes" id="UP000254956"/>
    </source>
</evidence>
<dbReference type="STRING" id="1212545.SARL_06709"/>
<dbReference type="PANTHER" id="PTHR33221">
    <property type="entry name" value="WINGED HELIX-TURN-HELIX TRANSCRIPTIONAL REGULATOR, RRF2 FAMILY"/>
    <property type="match status" value="1"/>
</dbReference>
<dbReference type="Gene3D" id="1.10.10.10">
    <property type="entry name" value="Winged helix-like DNA-binding domain superfamily/Winged helix DNA-binding domain"/>
    <property type="match status" value="1"/>
</dbReference>
<gene>
    <name evidence="2" type="primary">ywnA_2</name>
    <name evidence="2" type="ORF">NCTC12413_00556</name>
    <name evidence="1" type="ORF">SAR03_14180</name>
</gene>
<dbReference type="Proteomes" id="UP000321598">
    <property type="component" value="Unassembled WGS sequence"/>
</dbReference>
<dbReference type="InterPro" id="IPR036388">
    <property type="entry name" value="WH-like_DNA-bd_sf"/>
</dbReference>
<dbReference type="GO" id="GO:0005829">
    <property type="term" value="C:cytosol"/>
    <property type="evidence" value="ECO:0007669"/>
    <property type="project" value="TreeGrafter"/>
</dbReference>
<name>A0A2T7BUY3_9STAP</name>
<keyword evidence="4" id="KW-1185">Reference proteome</keyword>
<accession>A0A2T7BUY3</accession>
<dbReference type="OrthoDB" id="213028at2"/>
<dbReference type="GeneID" id="97286907"/>
<organism evidence="2 3">
    <name type="scientific">Staphylococcus arlettae</name>
    <dbReference type="NCBI Taxonomy" id="29378"/>
    <lineage>
        <taxon>Bacteria</taxon>
        <taxon>Bacillati</taxon>
        <taxon>Bacillota</taxon>
        <taxon>Bacilli</taxon>
        <taxon>Bacillales</taxon>
        <taxon>Staphylococcaceae</taxon>
        <taxon>Staphylococcus</taxon>
    </lineage>
</organism>
<dbReference type="SUPFAM" id="SSF46785">
    <property type="entry name" value="Winged helix' DNA-binding domain"/>
    <property type="match status" value="1"/>
</dbReference>
<dbReference type="AlphaFoldDB" id="A0A2T7BUY3"/>
<dbReference type="Pfam" id="PF02082">
    <property type="entry name" value="Rrf2"/>
    <property type="match status" value="1"/>
</dbReference>
<reference evidence="2 3" key="1">
    <citation type="submission" date="2018-06" db="EMBL/GenBank/DDBJ databases">
        <authorList>
            <consortium name="Pathogen Informatics"/>
            <person name="Doyle S."/>
        </authorList>
    </citation>
    <scope>NUCLEOTIDE SEQUENCE [LARGE SCALE GENOMIC DNA]</scope>
    <source>
        <strain evidence="2 3">NCTC12413</strain>
    </source>
</reference>
<proteinExistence type="predicted"/>
<dbReference type="EMBL" id="BKAV01000013">
    <property type="protein sequence ID" value="GEQ00381.1"/>
    <property type="molecule type" value="Genomic_DNA"/>
</dbReference>
<dbReference type="PANTHER" id="PTHR33221:SF15">
    <property type="entry name" value="HTH-TYPE TRANSCRIPTIONAL REGULATOR YWGB-RELATED"/>
    <property type="match status" value="1"/>
</dbReference>